<dbReference type="PRINTS" id="PR00080">
    <property type="entry name" value="SDRFAMILY"/>
</dbReference>
<accession>A0A4R6U8L5</accession>
<dbReference type="PRINTS" id="PR00081">
    <property type="entry name" value="GDHRDH"/>
</dbReference>
<evidence type="ECO:0000313" key="4">
    <source>
        <dbReference type="Proteomes" id="UP000295632"/>
    </source>
</evidence>
<dbReference type="InterPro" id="IPR002347">
    <property type="entry name" value="SDR_fam"/>
</dbReference>
<comment type="similarity">
    <text evidence="1">Belongs to the short-chain dehydrogenases/reductases (SDR) family.</text>
</comment>
<organism evidence="3 4">
    <name type="scientific">Aureibacillus halotolerans</name>
    <dbReference type="NCBI Taxonomy" id="1508390"/>
    <lineage>
        <taxon>Bacteria</taxon>
        <taxon>Bacillati</taxon>
        <taxon>Bacillota</taxon>
        <taxon>Bacilli</taxon>
        <taxon>Bacillales</taxon>
        <taxon>Bacillaceae</taxon>
        <taxon>Aureibacillus</taxon>
    </lineage>
</organism>
<dbReference type="PANTHER" id="PTHR42879">
    <property type="entry name" value="3-OXOACYL-(ACYL-CARRIER-PROTEIN) REDUCTASE"/>
    <property type="match status" value="1"/>
</dbReference>
<dbReference type="CDD" id="cd05344">
    <property type="entry name" value="BKR_like_SDR_like"/>
    <property type="match status" value="1"/>
</dbReference>
<dbReference type="Proteomes" id="UP000295632">
    <property type="component" value="Unassembled WGS sequence"/>
</dbReference>
<dbReference type="SUPFAM" id="SSF51735">
    <property type="entry name" value="NAD(P)-binding Rossmann-fold domains"/>
    <property type="match status" value="1"/>
</dbReference>
<dbReference type="FunFam" id="3.40.50.720:FF:000084">
    <property type="entry name" value="Short-chain dehydrogenase reductase"/>
    <property type="match status" value="1"/>
</dbReference>
<dbReference type="GO" id="GO:0016491">
    <property type="term" value="F:oxidoreductase activity"/>
    <property type="evidence" value="ECO:0007669"/>
    <property type="project" value="UniProtKB-KW"/>
</dbReference>
<dbReference type="Pfam" id="PF13561">
    <property type="entry name" value="adh_short_C2"/>
    <property type="match status" value="1"/>
</dbReference>
<dbReference type="InterPro" id="IPR050259">
    <property type="entry name" value="SDR"/>
</dbReference>
<protein>
    <submittedName>
        <fullName evidence="3">3-oxoacyl-[acyl-carrier protein] reductase</fullName>
    </submittedName>
</protein>
<comment type="caution">
    <text evidence="3">The sequence shown here is derived from an EMBL/GenBank/DDBJ whole genome shotgun (WGS) entry which is preliminary data.</text>
</comment>
<dbReference type="GO" id="GO:0008206">
    <property type="term" value="P:bile acid metabolic process"/>
    <property type="evidence" value="ECO:0007669"/>
    <property type="project" value="UniProtKB-ARBA"/>
</dbReference>
<name>A0A4R6U8L5_9BACI</name>
<dbReference type="AlphaFoldDB" id="A0A4R6U8L5"/>
<keyword evidence="4" id="KW-1185">Reference proteome</keyword>
<evidence type="ECO:0000313" key="3">
    <source>
        <dbReference type="EMBL" id="TDQ42082.1"/>
    </source>
</evidence>
<sequence length="258" mass="27776">MKNQHALVMASSSGLGKAIAMTLAEEGAHVFLTSRDQERLSAAVAEVRTVAQGKVSSIVCDVTKPEDIEAAVQAVIDQYGTIDILVNNAGGPPPGHFIDMDDTQWQQAFDLNLMSFIRTMKACLPHMTANRYGRIVTIASSSVKQPIDGLILSNTFRTAVMGLSKSLASEYGEYNILINTLGPGRIETDRLKSLEHAMADKQAVSVDDIQQLHKATIPVGRYGQPEEFAATAAFLCSARNSYVTGQTFLVDGGMVKAL</sequence>
<dbReference type="InterPro" id="IPR036291">
    <property type="entry name" value="NAD(P)-bd_dom_sf"/>
</dbReference>
<reference evidence="3 4" key="1">
    <citation type="submission" date="2019-03" db="EMBL/GenBank/DDBJ databases">
        <title>Genomic Encyclopedia of Type Strains, Phase IV (KMG-IV): sequencing the most valuable type-strain genomes for metagenomic binning, comparative biology and taxonomic classification.</title>
        <authorList>
            <person name="Goeker M."/>
        </authorList>
    </citation>
    <scope>NUCLEOTIDE SEQUENCE [LARGE SCALE GENOMIC DNA]</scope>
    <source>
        <strain evidence="3 4">DSM 28697</strain>
    </source>
</reference>
<gene>
    <name evidence="3" type="ORF">EV213_102111</name>
</gene>
<dbReference type="PANTHER" id="PTHR42879:SF6">
    <property type="entry name" value="NADPH-DEPENDENT REDUCTASE BACG"/>
    <property type="match status" value="1"/>
</dbReference>
<evidence type="ECO:0000256" key="1">
    <source>
        <dbReference type="ARBA" id="ARBA00006484"/>
    </source>
</evidence>
<dbReference type="EMBL" id="SNYJ01000002">
    <property type="protein sequence ID" value="TDQ42082.1"/>
    <property type="molecule type" value="Genomic_DNA"/>
</dbReference>
<proteinExistence type="inferred from homology"/>
<keyword evidence="2" id="KW-0560">Oxidoreductase</keyword>
<dbReference type="Gene3D" id="3.40.50.720">
    <property type="entry name" value="NAD(P)-binding Rossmann-like Domain"/>
    <property type="match status" value="1"/>
</dbReference>
<evidence type="ECO:0000256" key="2">
    <source>
        <dbReference type="ARBA" id="ARBA00023002"/>
    </source>
</evidence>